<dbReference type="AlphaFoldDB" id="A0A7U2N0S8"/>
<organism evidence="1 2">
    <name type="scientific">Aspergillus flavus (strain ATCC 200026 / FGSC A1120 / IAM 13836 / NRRL 3357 / JCM 12722 / SRRC 167)</name>
    <dbReference type="NCBI Taxonomy" id="332952"/>
    <lineage>
        <taxon>Eukaryota</taxon>
        <taxon>Fungi</taxon>
        <taxon>Dikarya</taxon>
        <taxon>Ascomycota</taxon>
        <taxon>Pezizomycotina</taxon>
        <taxon>Eurotiomycetes</taxon>
        <taxon>Eurotiomycetidae</taxon>
        <taxon>Eurotiales</taxon>
        <taxon>Aspergillaceae</taxon>
        <taxon>Aspergillus</taxon>
        <taxon>Aspergillus subgen. Circumdati</taxon>
    </lineage>
</organism>
<gene>
    <name evidence="1" type="ORF">F9C07_7913</name>
</gene>
<protein>
    <submittedName>
        <fullName evidence="1">Uncharacterized protein</fullName>
    </submittedName>
</protein>
<keyword evidence="2" id="KW-1185">Reference proteome</keyword>
<dbReference type="VEuPathDB" id="FungiDB:F9C07_7913"/>
<dbReference type="EMBL" id="CP044623">
    <property type="protein sequence ID" value="QRD93456.1"/>
    <property type="molecule type" value="Genomic_DNA"/>
</dbReference>
<name>A0A7U2N0S8_ASPFN</name>
<reference evidence="2" key="1">
    <citation type="journal article" date="2021" name="G3 (Bethesda)">
        <title>Chromosome assembled and annotated genome sequence of Aspergillus flavus NRRL 3357.</title>
        <authorList>
            <person name="Skerker J.M."/>
            <person name="Pianalto K.M."/>
            <person name="Mondo S.J."/>
            <person name="Yang K."/>
            <person name="Arkin A.P."/>
            <person name="Keller N.P."/>
            <person name="Grigoriev I.V."/>
            <person name="Louise Glass N.L."/>
        </authorList>
    </citation>
    <scope>NUCLEOTIDE SEQUENCE [LARGE SCALE GENOMIC DNA]</scope>
    <source>
        <strain evidence="2">ATCC 200026 / FGSC A1120 / IAM 13836 / NRRL 3357 / JCM 12722 / SRRC 167</strain>
    </source>
</reference>
<evidence type="ECO:0000313" key="2">
    <source>
        <dbReference type="Proteomes" id="UP000596276"/>
    </source>
</evidence>
<sequence>MDGGQHADADLAVITSGRHIPYDIRAGNLRQAMQIFISCDLRLGRYVRQ</sequence>
<dbReference type="Proteomes" id="UP000596276">
    <property type="component" value="Chromosome 6"/>
</dbReference>
<proteinExistence type="predicted"/>
<accession>A0A7U2N0S8</accession>
<evidence type="ECO:0000313" key="1">
    <source>
        <dbReference type="EMBL" id="QRD93456.1"/>
    </source>
</evidence>